<organism evidence="3 5">
    <name type="scientific">Zygotorulaspora mrakii</name>
    <name type="common">Zygosaccharomyces mrakii</name>
    <dbReference type="NCBI Taxonomy" id="42260"/>
    <lineage>
        <taxon>Eukaryota</taxon>
        <taxon>Fungi</taxon>
        <taxon>Dikarya</taxon>
        <taxon>Ascomycota</taxon>
        <taxon>Saccharomycotina</taxon>
        <taxon>Saccharomycetes</taxon>
        <taxon>Saccharomycetales</taxon>
        <taxon>Saccharomycetaceae</taxon>
        <taxon>Zygotorulaspora</taxon>
    </lineage>
</organism>
<name>A0A7H9AZE2_ZYGMR</name>
<dbReference type="PANTHER" id="PTHR45348">
    <property type="entry name" value="HYPOTHETICAL OXIDOREDUCTASE (EUROFUNG)"/>
    <property type="match status" value="1"/>
</dbReference>
<dbReference type="Gene3D" id="3.90.180.10">
    <property type="entry name" value="Medium-chain alcohol dehydrogenases, catalytic domain"/>
    <property type="match status" value="1"/>
</dbReference>
<protein>
    <submittedName>
        <fullName evidence="3">Uncharacterized protein</fullName>
    </submittedName>
</protein>
<evidence type="ECO:0000313" key="5">
    <source>
        <dbReference type="Proteomes" id="UP000509704"/>
    </source>
</evidence>
<dbReference type="OrthoDB" id="48317at2759"/>
<dbReference type="InterPro" id="IPR047122">
    <property type="entry name" value="Trans-enoyl_RdTase-like"/>
</dbReference>
<dbReference type="Proteomes" id="UP000509704">
    <property type="component" value="Chromosome 7"/>
</dbReference>
<dbReference type="InterPro" id="IPR036291">
    <property type="entry name" value="NAD(P)-bd_dom_sf"/>
</dbReference>
<reference evidence="3 5" key="1">
    <citation type="submission" date="2020-07" db="EMBL/GenBank/DDBJ databases">
        <title>The yeast mating-type switching endonuclease HO is a domesticated member of an unorthodox homing genetic element family.</title>
        <authorList>
            <person name="Coughlan A.Y."/>
            <person name="Lombardi L."/>
            <person name="Braun-Galleani S."/>
            <person name="Martos A.R."/>
            <person name="Galeote V."/>
            <person name="Bigey F."/>
            <person name="Dequin S."/>
            <person name="Byrne K.P."/>
            <person name="Wolfe K.H."/>
        </authorList>
    </citation>
    <scope>NUCLEOTIDE SEQUENCE [LARGE SCALE GENOMIC DNA]</scope>
    <source>
        <strain evidence="3 5">NRRL Y-6702</strain>
    </source>
</reference>
<dbReference type="InterPro" id="IPR011032">
    <property type="entry name" value="GroES-like_sf"/>
</dbReference>
<dbReference type="InterPro" id="IPR013149">
    <property type="entry name" value="ADH-like_C"/>
</dbReference>
<dbReference type="GeneID" id="59234599"/>
<dbReference type="Pfam" id="PF08240">
    <property type="entry name" value="ADH_N"/>
    <property type="match status" value="1"/>
</dbReference>
<feature type="domain" description="Alcohol dehydrogenase-like N-terminal" evidence="2">
    <location>
        <begin position="72"/>
        <end position="161"/>
    </location>
</feature>
<proteinExistence type="predicted"/>
<sequence length="405" mass="45545">MLKRRIDDPSYCFEESSQKSVEKVGSFKSRRLFENESPSIIVPRFQKGLIISTFEKDLVACASLPVTKQLKEYEILVQNEYVGLNHVDWKSKKYRFNIYSFPWVNGRECSGIVIKQGPKVDKKKFPIFSEVFLASTSYRDLKTSTFQEYTVFDSRLVWRIPQHKLPIGLVQNKFGLEFAAGIGVALVTAGSAISTIVDLTVEVQKNNDKAQNIAIWGGSSSVGLYVIQLAKACKKFDKIVIISSSKHKDYLKELGATHVIDRFQPAERILEEIADLCPEGVNYGIDVISKETATVLSKILEHGNTETKKLVCIVGLPEGTTECVRKNLKTKLIIETVNIKKFHEDIRFGSWFVSYTSKLFETDQLKPIKSLKVFKSLGSFGEGIMNGLKELEDKGASAEKFVASL</sequence>
<feature type="domain" description="Alcohol dehydrogenase-like C-terminal" evidence="1">
    <location>
        <begin position="222"/>
        <end position="326"/>
    </location>
</feature>
<dbReference type="GO" id="GO:0016651">
    <property type="term" value="F:oxidoreductase activity, acting on NAD(P)H"/>
    <property type="evidence" value="ECO:0007669"/>
    <property type="project" value="InterPro"/>
</dbReference>
<evidence type="ECO:0000313" key="4">
    <source>
        <dbReference type="EMBL" id="QLG74125.1"/>
    </source>
</evidence>
<dbReference type="InterPro" id="IPR013154">
    <property type="entry name" value="ADH-like_N"/>
</dbReference>
<gene>
    <name evidence="3" type="ORF">HG535_0A09110</name>
    <name evidence="4" type="ORF">HG535_0G00100</name>
</gene>
<evidence type="ECO:0000259" key="2">
    <source>
        <dbReference type="Pfam" id="PF08240"/>
    </source>
</evidence>
<evidence type="ECO:0000313" key="3">
    <source>
        <dbReference type="EMBL" id="QLG70962.1"/>
    </source>
</evidence>
<dbReference type="CDD" id="cd08249">
    <property type="entry name" value="enoyl_reductase_like"/>
    <property type="match status" value="1"/>
</dbReference>
<keyword evidence="5" id="KW-1185">Reference proteome</keyword>
<dbReference type="SUPFAM" id="SSF51735">
    <property type="entry name" value="NAD(P)-binding Rossmann-fold domains"/>
    <property type="match status" value="1"/>
</dbReference>
<dbReference type="KEGG" id="zmk:HG535_0A09110"/>
<dbReference type="RefSeq" id="XP_037142690.1">
    <property type="nucleotide sequence ID" value="XM_037286795.1"/>
</dbReference>
<dbReference type="EMBL" id="CP058604">
    <property type="protein sequence ID" value="QLG70962.1"/>
    <property type="molecule type" value="Genomic_DNA"/>
</dbReference>
<accession>A0A7H9AZE2</accession>
<dbReference type="Pfam" id="PF00107">
    <property type="entry name" value="ADH_zinc_N"/>
    <property type="match status" value="1"/>
</dbReference>
<evidence type="ECO:0000259" key="1">
    <source>
        <dbReference type="Pfam" id="PF00107"/>
    </source>
</evidence>
<dbReference type="PANTHER" id="PTHR45348:SF2">
    <property type="entry name" value="ZINC-TYPE ALCOHOL DEHYDROGENASE-LIKE PROTEIN C2E1P3.01"/>
    <property type="match status" value="1"/>
</dbReference>
<dbReference type="EMBL" id="CP058610">
    <property type="protein sequence ID" value="QLG74125.1"/>
    <property type="molecule type" value="Genomic_DNA"/>
</dbReference>
<dbReference type="Gene3D" id="3.40.50.720">
    <property type="entry name" value="NAD(P)-binding Rossmann-like Domain"/>
    <property type="match status" value="1"/>
</dbReference>
<dbReference type="Proteomes" id="UP000509704">
    <property type="component" value="Chromosome 1"/>
</dbReference>
<dbReference type="SUPFAM" id="SSF50129">
    <property type="entry name" value="GroES-like"/>
    <property type="match status" value="1"/>
</dbReference>
<dbReference type="AlphaFoldDB" id="A0A7H9AZE2"/>